<evidence type="ECO:0000313" key="2">
    <source>
        <dbReference type="Proteomes" id="UP000259030"/>
    </source>
</evidence>
<accession>A0A221T0C6</accession>
<name>A0A221T0C6_9DEIO</name>
<proteinExistence type="predicted"/>
<reference evidence="1 2" key="1">
    <citation type="submission" date="2017-05" db="EMBL/GenBank/DDBJ databases">
        <title>The complete genome sequence of Deinococcus ficus isolated from the rhizosphere of the Ficus religiosa L. in Taiwan.</title>
        <authorList>
            <person name="Wu K.-M."/>
            <person name="Liao T.-L."/>
            <person name="Liu Y.-M."/>
            <person name="Young C.-C."/>
            <person name="Tsai S.-F."/>
        </authorList>
    </citation>
    <scope>NUCLEOTIDE SEQUENCE [LARGE SCALE GENOMIC DNA]</scope>
    <source>
        <strain evidence="1 2">CC-FR2-10</strain>
        <plasmid evidence="2">pdfi1</plasmid>
    </source>
</reference>
<sequence length="667" mass="71134">MSRTGVGGQYQFLMPFGPLIRGPGTLTVRVNAGSVNCGSTALQIIGPGDTDAYQGAAARYFSHVRGAVLATASRAGIDVTDTQGDWGEVAKRNLPFAMVELLLNHPSNPSSFGQILETRTVPHQGAPGPVDLDAFDMIFSVIDQRQSAAGSLASPGTLAKDGVTSQDTGGTCQFGPDWRPVIGGAAGLVNCLRERPGGAETQQLARQRQAALEVVAGLLAVYSVTSDNPTTLPARKAVIAAASTVIASLSAVQTWNDYRTGVMPEGVIPESFVFDLSRTALTPVAPDTEWSNVLVTPRKTAGANMTAVLHRAMTSAYQQLSGLSGMGTTDLDRLLLEQGSRRFQALQAQIHQALTEKSLIDVIAPQTFGPVDLTNYPGAYSASLKHPEPFKVTVEAHRIEWLPPFDPVTTHLILTLNKTLFLTDTSAHKAIKGSNEQTYMYFTLKTTVLAHGQGGGSENDGQTSLTWTASFGETTVNTFDCGGAMPTYALEPGHSTPVTLACRLVGSADKHHDATSTLVTHTDPYQSVKTTTVTGRGGKTAGPLDWTLSARLTALDDRFIFSNVPPEPGGTFLIGHPEFSYPYVTRTDAVITGYGAGSDSRHESQTTSMSVTDFFTVESRRGAADVTMDSGSFTVVSPEKCDQAQYPGCTWQKTVDWTLFLNNPWGY</sequence>
<dbReference type="AlphaFoldDB" id="A0A221T0C6"/>
<protein>
    <submittedName>
        <fullName evidence="1">Uncharacterized protein</fullName>
    </submittedName>
</protein>
<gene>
    <name evidence="1" type="ORF">DFI_14205</name>
</gene>
<dbReference type="EMBL" id="CP021082">
    <property type="protein sequence ID" value="ASN82339.1"/>
    <property type="molecule type" value="Genomic_DNA"/>
</dbReference>
<evidence type="ECO:0000313" key="1">
    <source>
        <dbReference type="EMBL" id="ASN82339.1"/>
    </source>
</evidence>
<geneLocation type="plasmid" evidence="2">
    <name>pdfi1</name>
</geneLocation>
<dbReference type="Proteomes" id="UP000259030">
    <property type="component" value="Plasmid pDFI1"/>
</dbReference>
<keyword evidence="2" id="KW-1185">Reference proteome</keyword>
<keyword evidence="1" id="KW-0614">Plasmid</keyword>
<dbReference type="KEGG" id="dfc:DFI_14205"/>
<organism evidence="1 2">
    <name type="scientific">Deinococcus ficus</name>
    <dbReference type="NCBI Taxonomy" id="317577"/>
    <lineage>
        <taxon>Bacteria</taxon>
        <taxon>Thermotogati</taxon>
        <taxon>Deinococcota</taxon>
        <taxon>Deinococci</taxon>
        <taxon>Deinococcales</taxon>
        <taxon>Deinococcaceae</taxon>
        <taxon>Deinococcus</taxon>
    </lineage>
</organism>